<gene>
    <name evidence="2" type="ORF">Phou_076720</name>
</gene>
<dbReference type="Proteomes" id="UP000482800">
    <property type="component" value="Unassembled WGS sequence"/>
</dbReference>
<accession>A0A6V8KE30</accession>
<organism evidence="2 3">
    <name type="scientific">Phytohabitans houttuyneae</name>
    <dbReference type="NCBI Taxonomy" id="1076126"/>
    <lineage>
        <taxon>Bacteria</taxon>
        <taxon>Bacillati</taxon>
        <taxon>Actinomycetota</taxon>
        <taxon>Actinomycetes</taxon>
        <taxon>Micromonosporales</taxon>
        <taxon>Micromonosporaceae</taxon>
    </lineage>
</organism>
<evidence type="ECO:0000313" key="3">
    <source>
        <dbReference type="Proteomes" id="UP000482800"/>
    </source>
</evidence>
<sequence>MIEVSVSPGDLVAGRKAPLAIRFANTGPGRCCDVVFKLRMPPGVVLRGGSDRVEIPVIPAGRSHTHEITVEARQPGRFELTSNNFSYRDQYDTPVRVTDFHTTLAVAAAPVAAPVRQPTGRLRVRHEGGELELGAWDRLRVLVTNSTGVPLHGVTVSVEGPFLNDPKPSRVDTLGEGATARFSFQVQANQGGRHVPVTVHTRYGPARTQVDHLDLVVRAPAGNAGSPAPEALRILYITAAPAGDLRLDQEIRSVKAAVRSATGRDRVDIHHLPAATSSDLFDGLTRFRPHAVHFSGHANESMLLLDSGRDTRENGRRISAEAFAAALSAVDEPPAIVVLNACNSEPQLGRLVGSARIAIGMSDRVTDPAAINFASRLYAAIAEGQSVLGAFRVAKAEMRMNGFEDADLPILTQAVGVNPGTTVLVPRLPA</sequence>
<reference evidence="2 3" key="1">
    <citation type="submission" date="2020-03" db="EMBL/GenBank/DDBJ databases">
        <title>Whole genome shotgun sequence of Phytohabitans houttuyneae NBRC 108639.</title>
        <authorList>
            <person name="Komaki H."/>
            <person name="Tamura T."/>
        </authorList>
    </citation>
    <scope>NUCLEOTIDE SEQUENCE [LARGE SCALE GENOMIC DNA]</scope>
    <source>
        <strain evidence="2 3">NBRC 108639</strain>
    </source>
</reference>
<feature type="domain" description="CHAT" evidence="1">
    <location>
        <begin position="249"/>
        <end position="401"/>
    </location>
</feature>
<keyword evidence="3" id="KW-1185">Reference proteome</keyword>
<protein>
    <recommendedName>
        <fullName evidence="1">CHAT domain-containing protein</fullName>
    </recommendedName>
</protein>
<dbReference type="Pfam" id="PF05753">
    <property type="entry name" value="TRAP_beta"/>
    <property type="match status" value="1"/>
</dbReference>
<dbReference type="InterPro" id="IPR024983">
    <property type="entry name" value="CHAT_dom"/>
</dbReference>
<dbReference type="EMBL" id="BLPF01000003">
    <property type="protein sequence ID" value="GFJ83492.1"/>
    <property type="molecule type" value="Genomic_DNA"/>
</dbReference>
<reference evidence="2 3" key="2">
    <citation type="submission" date="2020-03" db="EMBL/GenBank/DDBJ databases">
        <authorList>
            <person name="Ichikawa N."/>
            <person name="Kimura A."/>
            <person name="Kitahashi Y."/>
            <person name="Uohara A."/>
        </authorList>
    </citation>
    <scope>NUCLEOTIDE SEQUENCE [LARGE SCALE GENOMIC DNA]</scope>
    <source>
        <strain evidence="2 3">NBRC 108639</strain>
    </source>
</reference>
<proteinExistence type="predicted"/>
<dbReference type="AlphaFoldDB" id="A0A6V8KE30"/>
<name>A0A6V8KE30_9ACTN</name>
<evidence type="ECO:0000313" key="2">
    <source>
        <dbReference type="EMBL" id="GFJ83492.1"/>
    </source>
</evidence>
<evidence type="ECO:0000259" key="1">
    <source>
        <dbReference type="Pfam" id="PF12770"/>
    </source>
</evidence>
<comment type="caution">
    <text evidence="2">The sequence shown here is derived from an EMBL/GenBank/DDBJ whole genome shotgun (WGS) entry which is preliminary data.</text>
</comment>
<dbReference type="Pfam" id="PF12770">
    <property type="entry name" value="CHAT"/>
    <property type="match status" value="1"/>
</dbReference>
<dbReference type="RefSeq" id="WP_173066030.1">
    <property type="nucleotide sequence ID" value="NZ_BAABGO010000087.1"/>
</dbReference>